<feature type="domain" description="DUF1995" evidence="1">
    <location>
        <begin position="192"/>
        <end position="389"/>
    </location>
</feature>
<proteinExistence type="predicted"/>
<sequence>MPVSLAEVASAAMEAINEAVDSGHHKLRMNLLSREFDTRTLQWQPVARCEHTQLGRVCFEPRWRGVPLSPSPLPSSLLSWADRSPSSRLGIDSWLAVPTPQPARRGRPSKRHLRCALRDADGVLRRVRPEASIAAAPRGTVLRQPLQLESLAFDQLMAFQQAQRRRRERRPRARLAQGCLPLGAGRRGDGLAELCNRLCEEFVGRRRGRIRFFWNSVSEACAAAALFDSQWLNEERVRIDALGTGRALRIDDHLGVIIGANNARIPRRMVDVERVVYAESSRGRPLLLVNENLSANVTCTLGTSDERTSVLWRPPQDADLQYVRPMLMREFTQVCYVDPFAYHDSHVQGAVYQRFRRRWQVYARTLNATAGVFRLVAEEATQPSLLRVEHMLSGSP</sequence>
<organism evidence="2 3">
    <name type="scientific">Cyanidium caldarium</name>
    <name type="common">Red alga</name>
    <dbReference type="NCBI Taxonomy" id="2771"/>
    <lineage>
        <taxon>Eukaryota</taxon>
        <taxon>Rhodophyta</taxon>
        <taxon>Bangiophyceae</taxon>
        <taxon>Cyanidiales</taxon>
        <taxon>Cyanidiaceae</taxon>
        <taxon>Cyanidium</taxon>
    </lineage>
</organism>
<dbReference type="InterPro" id="IPR018962">
    <property type="entry name" value="DUF1995"/>
</dbReference>
<protein>
    <recommendedName>
        <fullName evidence="1">DUF1995 domain-containing protein</fullName>
    </recommendedName>
</protein>
<evidence type="ECO:0000259" key="1">
    <source>
        <dbReference type="Pfam" id="PF09353"/>
    </source>
</evidence>
<reference evidence="2 3" key="1">
    <citation type="submission" date="2022-07" db="EMBL/GenBank/DDBJ databases">
        <title>Genome-wide signatures of adaptation to extreme environments.</title>
        <authorList>
            <person name="Cho C.H."/>
            <person name="Yoon H.S."/>
        </authorList>
    </citation>
    <scope>NUCLEOTIDE SEQUENCE [LARGE SCALE GENOMIC DNA]</scope>
    <source>
        <strain evidence="2 3">DBV 063 E5</strain>
    </source>
</reference>
<dbReference type="Proteomes" id="UP001301350">
    <property type="component" value="Unassembled WGS sequence"/>
</dbReference>
<dbReference type="EMBL" id="JANCYW010000006">
    <property type="protein sequence ID" value="KAK4535818.1"/>
    <property type="molecule type" value="Genomic_DNA"/>
</dbReference>
<name>A0AAV9IVG7_CYACA</name>
<evidence type="ECO:0000313" key="3">
    <source>
        <dbReference type="Proteomes" id="UP001301350"/>
    </source>
</evidence>
<accession>A0AAV9IVG7</accession>
<evidence type="ECO:0000313" key="2">
    <source>
        <dbReference type="EMBL" id="KAK4535818.1"/>
    </source>
</evidence>
<keyword evidence="3" id="KW-1185">Reference proteome</keyword>
<dbReference type="Pfam" id="PF09353">
    <property type="entry name" value="DUF1995"/>
    <property type="match status" value="1"/>
</dbReference>
<comment type="caution">
    <text evidence="2">The sequence shown here is derived from an EMBL/GenBank/DDBJ whole genome shotgun (WGS) entry which is preliminary data.</text>
</comment>
<gene>
    <name evidence="2" type="ORF">CDCA_CDCA06G1843</name>
</gene>
<dbReference type="AlphaFoldDB" id="A0AAV9IVG7"/>